<organism evidence="2 3">
    <name type="scientific">Candidatus Avipropionibacterium avicola</name>
    <dbReference type="NCBI Taxonomy" id="2840701"/>
    <lineage>
        <taxon>Bacteria</taxon>
        <taxon>Bacillati</taxon>
        <taxon>Actinomycetota</taxon>
        <taxon>Actinomycetes</taxon>
        <taxon>Propionibacteriales</taxon>
        <taxon>Propionibacteriaceae</taxon>
        <taxon>Propionibacteriaceae incertae sedis</taxon>
        <taxon>Candidatus Avipropionibacterium</taxon>
    </lineage>
</organism>
<comment type="caution">
    <text evidence="2">The sequence shown here is derived from an EMBL/GenBank/DDBJ whole genome shotgun (WGS) entry which is preliminary data.</text>
</comment>
<reference evidence="2" key="1">
    <citation type="submission" date="2020-10" db="EMBL/GenBank/DDBJ databases">
        <authorList>
            <person name="Gilroy R."/>
        </authorList>
    </citation>
    <scope>NUCLEOTIDE SEQUENCE</scope>
    <source>
        <strain evidence="2">ChiGjej1B1-24693</strain>
    </source>
</reference>
<protein>
    <submittedName>
        <fullName evidence="2">DUF2087 domain-containing protein</fullName>
    </submittedName>
</protein>
<proteinExistence type="predicted"/>
<evidence type="ECO:0000313" key="2">
    <source>
        <dbReference type="EMBL" id="HIT77089.1"/>
    </source>
</evidence>
<sequence length="154" mass="17672">MTRASDFKHRVRARMRVTGETYTAARAALLASPPPERARHEQQRIVARWFDDGGRLRAIPARRKVRVAVLLEILRRFTPGEVLTEAEIGVRLREVHPDVAFLRRELVGCGYLSRSGGTYRVSTEAPARTATERRELPVWERVWLPEFLAGWASR</sequence>
<name>A0A9D1KN62_9ACTN</name>
<gene>
    <name evidence="2" type="ORF">IAA98_16035</name>
</gene>
<dbReference type="InterPro" id="IPR018656">
    <property type="entry name" value="DUF2087"/>
</dbReference>
<accession>A0A9D1KN62</accession>
<reference evidence="2" key="2">
    <citation type="journal article" date="2021" name="PeerJ">
        <title>Extensive microbial diversity within the chicken gut microbiome revealed by metagenomics and culture.</title>
        <authorList>
            <person name="Gilroy R."/>
            <person name="Ravi A."/>
            <person name="Getino M."/>
            <person name="Pursley I."/>
            <person name="Horton D.L."/>
            <person name="Alikhan N.F."/>
            <person name="Baker D."/>
            <person name="Gharbi K."/>
            <person name="Hall N."/>
            <person name="Watson M."/>
            <person name="Adriaenssens E.M."/>
            <person name="Foster-Nyarko E."/>
            <person name="Jarju S."/>
            <person name="Secka A."/>
            <person name="Antonio M."/>
            <person name="Oren A."/>
            <person name="Chaudhuri R.R."/>
            <person name="La Ragione R."/>
            <person name="Hildebrand F."/>
            <person name="Pallen M.J."/>
        </authorList>
    </citation>
    <scope>NUCLEOTIDE SEQUENCE</scope>
    <source>
        <strain evidence="2">ChiGjej1B1-24693</strain>
    </source>
</reference>
<feature type="domain" description="DUF2087" evidence="1">
    <location>
        <begin position="55"/>
        <end position="120"/>
    </location>
</feature>
<dbReference type="Proteomes" id="UP000886842">
    <property type="component" value="Unassembled WGS sequence"/>
</dbReference>
<dbReference type="AlphaFoldDB" id="A0A9D1KN62"/>
<dbReference type="EMBL" id="DVLP01000458">
    <property type="protein sequence ID" value="HIT77089.1"/>
    <property type="molecule type" value="Genomic_DNA"/>
</dbReference>
<evidence type="ECO:0000313" key="3">
    <source>
        <dbReference type="Proteomes" id="UP000886842"/>
    </source>
</evidence>
<dbReference type="Pfam" id="PF09860">
    <property type="entry name" value="DUF2087"/>
    <property type="match status" value="1"/>
</dbReference>
<evidence type="ECO:0000259" key="1">
    <source>
        <dbReference type="Pfam" id="PF09860"/>
    </source>
</evidence>